<dbReference type="InterPro" id="IPR050186">
    <property type="entry name" value="TPT_transporter"/>
</dbReference>
<proteinExistence type="predicted"/>
<evidence type="ECO:0000313" key="9">
    <source>
        <dbReference type="Proteomes" id="UP000319731"/>
    </source>
</evidence>
<evidence type="ECO:0000256" key="4">
    <source>
        <dbReference type="ARBA" id="ARBA00023136"/>
    </source>
</evidence>
<feature type="domain" description="Sugar phosphate transporter" evidence="7">
    <location>
        <begin position="132"/>
        <end position="424"/>
    </location>
</feature>
<evidence type="ECO:0000256" key="3">
    <source>
        <dbReference type="ARBA" id="ARBA00022989"/>
    </source>
</evidence>
<evidence type="ECO:0000256" key="2">
    <source>
        <dbReference type="ARBA" id="ARBA00022692"/>
    </source>
</evidence>
<feature type="transmembrane region" description="Helical" evidence="6">
    <location>
        <begin position="298"/>
        <end position="316"/>
    </location>
</feature>
<dbReference type="Proteomes" id="UP000319731">
    <property type="component" value="Unassembled WGS sequence"/>
</dbReference>
<dbReference type="OrthoDB" id="10261634at2759"/>
<feature type="transmembrane region" description="Helical" evidence="6">
    <location>
        <begin position="146"/>
        <end position="166"/>
    </location>
</feature>
<dbReference type="InterPro" id="IPR004853">
    <property type="entry name" value="Sugar_P_trans_dom"/>
</dbReference>
<evidence type="ECO:0000256" key="5">
    <source>
        <dbReference type="SAM" id="MobiDB-lite"/>
    </source>
</evidence>
<dbReference type="EMBL" id="QEAO01000007">
    <property type="protein sequence ID" value="TPX35672.1"/>
    <property type="molecule type" value="Genomic_DNA"/>
</dbReference>
<evidence type="ECO:0000256" key="1">
    <source>
        <dbReference type="ARBA" id="ARBA00004141"/>
    </source>
</evidence>
<sequence length="443" mass="48751">MSREASPTPPPYTSIESGKQYGLPSPLPSPNGQQSRRNSDELKRKRLDIEHGTVDALQDGSVWGNVTRAMDTPAGTMMIYFVCNLTITLCMYSWHWTLFVFCCYVDRSPSACGDCHLSHSLTLGLYPNAPPNTDSKIIMKLFRFNFPWILTSSHALASAIGSAVLIHGFKVLSPTSITNRREYMTLLLFSLLYTVNIAISNVSLSMVSLPFHQIVRSTNPAFTIIMEYVFMRKQHVAITYMSLIPVILGVALATYGEYEIKTWMGVVLTFLGVLLSAFKGLVTNILLVGSLNVQPIELLYRMSTLAFMQSVAMAYVSGEVAGYRIYVQTLLQKATYAEQMGGTSKELSLSSLYLALFFNAVLAFVLNIASFSANKKTSALSMTVAGNVKQVLSVFLSVWIFGYVITVPNGLGILVTLAGGLLYSSIVHLKNKGKSTKSQILKL</sequence>
<dbReference type="PANTHER" id="PTHR11132">
    <property type="entry name" value="SOLUTE CARRIER FAMILY 35"/>
    <property type="match status" value="1"/>
</dbReference>
<feature type="transmembrane region" description="Helical" evidence="6">
    <location>
        <begin position="262"/>
        <end position="286"/>
    </location>
</feature>
<feature type="transmembrane region" description="Helical" evidence="6">
    <location>
        <begin position="236"/>
        <end position="256"/>
    </location>
</feature>
<keyword evidence="2 6" id="KW-0812">Transmembrane</keyword>
<gene>
    <name evidence="8" type="ORF">SmJEL517_g01927</name>
</gene>
<protein>
    <recommendedName>
        <fullName evidence="7">Sugar phosphate transporter domain-containing protein</fullName>
    </recommendedName>
</protein>
<dbReference type="AlphaFoldDB" id="A0A507C7U1"/>
<dbReference type="RefSeq" id="XP_031026104.1">
    <property type="nucleotide sequence ID" value="XM_031167855.1"/>
</dbReference>
<keyword evidence="3 6" id="KW-1133">Transmembrane helix</keyword>
<feature type="transmembrane region" description="Helical" evidence="6">
    <location>
        <begin position="352"/>
        <end position="372"/>
    </location>
</feature>
<accession>A0A507C7U1</accession>
<evidence type="ECO:0000256" key="6">
    <source>
        <dbReference type="SAM" id="Phobius"/>
    </source>
</evidence>
<keyword evidence="4 6" id="KW-0472">Membrane</keyword>
<feature type="transmembrane region" description="Helical" evidence="6">
    <location>
        <begin position="186"/>
        <end position="207"/>
    </location>
</feature>
<feature type="transmembrane region" description="Helical" evidence="6">
    <location>
        <begin position="411"/>
        <end position="429"/>
    </location>
</feature>
<comment type="caution">
    <text evidence="8">The sequence shown here is derived from an EMBL/GenBank/DDBJ whole genome shotgun (WGS) entry which is preliminary data.</text>
</comment>
<evidence type="ECO:0000313" key="8">
    <source>
        <dbReference type="EMBL" id="TPX35672.1"/>
    </source>
</evidence>
<organism evidence="8 9">
    <name type="scientific">Synchytrium microbalum</name>
    <dbReference type="NCBI Taxonomy" id="1806994"/>
    <lineage>
        <taxon>Eukaryota</taxon>
        <taxon>Fungi</taxon>
        <taxon>Fungi incertae sedis</taxon>
        <taxon>Chytridiomycota</taxon>
        <taxon>Chytridiomycota incertae sedis</taxon>
        <taxon>Chytridiomycetes</taxon>
        <taxon>Synchytriales</taxon>
        <taxon>Synchytriaceae</taxon>
        <taxon>Synchytrium</taxon>
    </lineage>
</organism>
<feature type="region of interest" description="Disordered" evidence="5">
    <location>
        <begin position="1"/>
        <end position="41"/>
    </location>
</feature>
<dbReference type="GeneID" id="42003152"/>
<comment type="subcellular location">
    <subcellularLocation>
        <location evidence="1">Membrane</location>
        <topology evidence="1">Multi-pass membrane protein</topology>
    </subcellularLocation>
</comment>
<dbReference type="GO" id="GO:0016020">
    <property type="term" value="C:membrane"/>
    <property type="evidence" value="ECO:0007669"/>
    <property type="project" value="UniProtKB-SubCell"/>
</dbReference>
<evidence type="ECO:0000259" key="7">
    <source>
        <dbReference type="Pfam" id="PF03151"/>
    </source>
</evidence>
<keyword evidence="9" id="KW-1185">Reference proteome</keyword>
<feature type="transmembrane region" description="Helical" evidence="6">
    <location>
        <begin position="78"/>
        <end position="101"/>
    </location>
</feature>
<dbReference type="Pfam" id="PF03151">
    <property type="entry name" value="TPT"/>
    <property type="match status" value="1"/>
</dbReference>
<reference evidence="8 9" key="1">
    <citation type="journal article" date="2019" name="Sci. Rep.">
        <title>Comparative genomics of chytrid fungi reveal insights into the obligate biotrophic and pathogenic lifestyle of Synchytrium endobioticum.</title>
        <authorList>
            <person name="van de Vossenberg B.T.L.H."/>
            <person name="Warris S."/>
            <person name="Nguyen H.D.T."/>
            <person name="van Gent-Pelzer M.P.E."/>
            <person name="Joly D.L."/>
            <person name="van de Geest H.C."/>
            <person name="Bonants P.J.M."/>
            <person name="Smith D.S."/>
            <person name="Levesque C.A."/>
            <person name="van der Lee T.A.J."/>
        </authorList>
    </citation>
    <scope>NUCLEOTIDE SEQUENCE [LARGE SCALE GENOMIC DNA]</scope>
    <source>
        <strain evidence="8 9">JEL517</strain>
    </source>
</reference>
<name>A0A507C7U1_9FUNG</name>